<organism evidence="1 2">
    <name type="scientific">Trifolium pratense</name>
    <name type="common">Red clover</name>
    <dbReference type="NCBI Taxonomy" id="57577"/>
    <lineage>
        <taxon>Eukaryota</taxon>
        <taxon>Viridiplantae</taxon>
        <taxon>Streptophyta</taxon>
        <taxon>Embryophyta</taxon>
        <taxon>Tracheophyta</taxon>
        <taxon>Spermatophyta</taxon>
        <taxon>Magnoliopsida</taxon>
        <taxon>eudicotyledons</taxon>
        <taxon>Gunneridae</taxon>
        <taxon>Pentapetalae</taxon>
        <taxon>rosids</taxon>
        <taxon>fabids</taxon>
        <taxon>Fabales</taxon>
        <taxon>Fabaceae</taxon>
        <taxon>Papilionoideae</taxon>
        <taxon>50 kb inversion clade</taxon>
        <taxon>NPAAA clade</taxon>
        <taxon>Hologalegina</taxon>
        <taxon>IRL clade</taxon>
        <taxon>Trifolieae</taxon>
        <taxon>Trifolium</taxon>
    </lineage>
</organism>
<accession>A0A2K3KG08</accession>
<evidence type="ECO:0000313" key="1">
    <source>
        <dbReference type="EMBL" id="PNX65227.1"/>
    </source>
</evidence>
<protein>
    <submittedName>
        <fullName evidence="1">Uncharacterized protein</fullName>
    </submittedName>
</protein>
<feature type="non-terminal residue" evidence="1">
    <location>
        <position position="1"/>
    </location>
</feature>
<reference evidence="1 2" key="2">
    <citation type="journal article" date="2017" name="Front. Plant Sci.">
        <title>Gene Classification and Mining of Molecular Markers Useful in Red Clover (Trifolium pratense) Breeding.</title>
        <authorList>
            <person name="Istvanek J."/>
            <person name="Dluhosova J."/>
            <person name="Dluhos P."/>
            <person name="Patkova L."/>
            <person name="Nedelnik J."/>
            <person name="Repkova J."/>
        </authorList>
    </citation>
    <scope>NUCLEOTIDE SEQUENCE [LARGE SCALE GENOMIC DNA]</scope>
    <source>
        <strain evidence="2">cv. Tatra</strain>
        <tissue evidence="1">Young leaves</tissue>
    </source>
</reference>
<dbReference type="Proteomes" id="UP000236291">
    <property type="component" value="Unassembled WGS sequence"/>
</dbReference>
<dbReference type="EMBL" id="ASHM01095154">
    <property type="protein sequence ID" value="PNX65227.1"/>
    <property type="molecule type" value="Genomic_DNA"/>
</dbReference>
<evidence type="ECO:0000313" key="2">
    <source>
        <dbReference type="Proteomes" id="UP000236291"/>
    </source>
</evidence>
<proteinExistence type="predicted"/>
<dbReference type="AlphaFoldDB" id="A0A2K3KG08"/>
<reference evidence="1 2" key="1">
    <citation type="journal article" date="2014" name="Am. J. Bot.">
        <title>Genome assembly and annotation for red clover (Trifolium pratense; Fabaceae).</title>
        <authorList>
            <person name="Istvanek J."/>
            <person name="Jaros M."/>
            <person name="Krenek A."/>
            <person name="Repkova J."/>
        </authorList>
    </citation>
    <scope>NUCLEOTIDE SEQUENCE [LARGE SCALE GENOMIC DNA]</scope>
    <source>
        <strain evidence="2">cv. Tatra</strain>
        <tissue evidence="1">Young leaves</tissue>
    </source>
</reference>
<dbReference type="ExpressionAtlas" id="A0A2K3KG08">
    <property type="expression patterns" value="baseline"/>
</dbReference>
<sequence>EVGSLSTLLGKGKDVLVCGSTNVLSEFADTVVNLASDSDGSFENNLIASNDEHSLPAIGGKGEASSFVVEGTPVGDIPQLKAQKIATHVVTVNAESVQEDIATITENDKAAIDEKGTKFNKVFFSFCPY</sequence>
<comment type="caution">
    <text evidence="1">The sequence shown here is derived from an EMBL/GenBank/DDBJ whole genome shotgun (WGS) entry which is preliminary data.</text>
</comment>
<name>A0A2K3KG08_TRIPR</name>
<gene>
    <name evidence="1" type="ORF">L195_g054436</name>
</gene>